<feature type="transmembrane region" description="Helical" evidence="13">
    <location>
        <begin position="505"/>
        <end position="527"/>
    </location>
</feature>
<comment type="subcellular location">
    <subcellularLocation>
        <location evidence="1">Cell inner membrane</location>
        <topology evidence="1">Multi-pass membrane protein</topology>
    </subcellularLocation>
    <subcellularLocation>
        <location evidence="13">Cell membrane</location>
        <topology evidence="13">Multi-pass membrane protein</topology>
    </subcellularLocation>
</comment>
<evidence type="ECO:0000256" key="1">
    <source>
        <dbReference type="ARBA" id="ARBA00004429"/>
    </source>
</evidence>
<accession>A0ABQ6LKX3</accession>
<comment type="caution">
    <text evidence="17">The sequence shown here is derived from an EMBL/GenBank/DDBJ whole genome shotgun (WGS) entry which is preliminary data.</text>
</comment>
<evidence type="ECO:0000256" key="9">
    <source>
        <dbReference type="ARBA" id="ARBA00023136"/>
    </source>
</evidence>
<keyword evidence="4 13" id="KW-0813">Transport</keyword>
<comment type="similarity">
    <text evidence="2 13">Belongs to the OXA1/ALB3/YidC family. Type 1 subfamily.</text>
</comment>
<keyword evidence="9 13" id="KW-0472">Membrane</keyword>
<evidence type="ECO:0000256" key="3">
    <source>
        <dbReference type="ARBA" id="ARBA00015325"/>
    </source>
</evidence>
<dbReference type="NCBIfam" id="NF002353">
    <property type="entry name" value="PRK01318.1-4"/>
    <property type="match status" value="1"/>
</dbReference>
<name>A0ABQ6LKX3_9RHOB</name>
<evidence type="ECO:0000256" key="8">
    <source>
        <dbReference type="ARBA" id="ARBA00022989"/>
    </source>
</evidence>
<comment type="subunit">
    <text evidence="13">Interacts with the Sec translocase complex via SecD. Specifically interacts with transmembrane segments of nascent integral membrane proteins during membrane integration.</text>
</comment>
<comment type="function">
    <text evidence="13">Required for the insertion and/or proper folding and/or complex formation of integral membrane proteins into the membrane. Involved in integration of membrane proteins that insert both dependently and independently of the Sec translocase complex, as well as at least some lipoproteins. Aids folding of multispanning membrane proteins.</text>
</comment>
<dbReference type="InterPro" id="IPR047196">
    <property type="entry name" value="YidC_ALB_C"/>
</dbReference>
<dbReference type="PRINTS" id="PR00701">
    <property type="entry name" value="60KDINNERMP"/>
</dbReference>
<evidence type="ECO:0000256" key="6">
    <source>
        <dbReference type="ARBA" id="ARBA00022692"/>
    </source>
</evidence>
<evidence type="ECO:0000259" key="15">
    <source>
        <dbReference type="Pfam" id="PF02096"/>
    </source>
</evidence>
<feature type="transmembrane region" description="Helical" evidence="13">
    <location>
        <begin position="548"/>
        <end position="568"/>
    </location>
</feature>
<evidence type="ECO:0000256" key="14">
    <source>
        <dbReference type="SAM" id="MobiDB-lite"/>
    </source>
</evidence>
<dbReference type="InterPro" id="IPR019998">
    <property type="entry name" value="Membr_insert_YidC"/>
</dbReference>
<keyword evidence="10 13" id="KW-0143">Chaperone</keyword>
<evidence type="ECO:0000256" key="13">
    <source>
        <dbReference type="HAMAP-Rule" id="MF_01810"/>
    </source>
</evidence>
<sequence>MMGDKDETRNLIIAVALSMLVIVGWYALFPPPEPEPQPAGQVTAGGAGAPAGVDAAAPGTAGGPVVPLDRSAALSRAERIEIETPALSGSIAVRGGRVDDLDLSKYKVSLEPDAATVTLLNPTRSPNPYFVVYGWLPAVGTAAGPLPGPTTDWLVEEGERLTPESPVTLAWDNGEGLIFRRRIAVDEDYMFTMTQSVENTTEAEVALAPYAYIARRGEPDTQGFFILHEGALGVFDGELSELDYDDLLEMPVDPLGRESGRLQARQVEQNGWLGFTDKYWMTVLAPAAGQPFSAVYRVQNGAGRPEFRTEMRLPAVSVAPGTRGEVSTRLFAGAKEVTTISAYEEELKIDKFVDSVDWGWFYFLTKPFFWMLHWFSSVIGNMGWSIILLTLCVKAVLFPLAYKSYVSMSKMKALQPQMEKLKERCGDDKQRMQKEMMELYKREKVNPASGCLPILFQIPIFFALYKVLFVTIEMRHAPFILWIRDLSAPDPSTWMTLFGVFPWDIPAFLSIFSIGVFPILMGITMWLQQKLNPAPTDPTQQMIFAWMPWVFMFMLGQFAVGLVIYWTANNTITIIQQYVIMRSQGVQVDLLGNIKQSFKKKRKQTQE</sequence>
<feature type="compositionally biased region" description="Low complexity" evidence="14">
    <location>
        <begin position="50"/>
        <end position="64"/>
    </location>
</feature>
<keyword evidence="7 13" id="KW-0653">Protein transport</keyword>
<evidence type="ECO:0000256" key="12">
    <source>
        <dbReference type="ARBA" id="ARBA00033342"/>
    </source>
</evidence>
<feature type="domain" description="Membrane insertase YidC/Oxa/ALB C-terminal" evidence="15">
    <location>
        <begin position="382"/>
        <end position="582"/>
    </location>
</feature>
<keyword evidence="8 13" id="KW-1133">Transmembrane helix</keyword>
<dbReference type="CDD" id="cd19961">
    <property type="entry name" value="EcYidC-like_peri"/>
    <property type="match status" value="1"/>
</dbReference>
<dbReference type="Pfam" id="PF02096">
    <property type="entry name" value="60KD_IMP"/>
    <property type="match status" value="1"/>
</dbReference>
<evidence type="ECO:0000256" key="7">
    <source>
        <dbReference type="ARBA" id="ARBA00022927"/>
    </source>
</evidence>
<reference evidence="17 18" key="1">
    <citation type="submission" date="2023-04" db="EMBL/GenBank/DDBJ databases">
        <title>Marinoamorphus aggregata gen. nov., sp. Nov., isolate from tissue of brittle star Ophioplocus japonicus.</title>
        <authorList>
            <person name="Kawano K."/>
            <person name="Sawayama S."/>
            <person name="Nakagawa S."/>
        </authorList>
    </citation>
    <scope>NUCLEOTIDE SEQUENCE [LARGE SCALE GENOMIC DNA]</scope>
    <source>
        <strain evidence="17 18">NKW23</strain>
    </source>
</reference>
<evidence type="ECO:0000256" key="5">
    <source>
        <dbReference type="ARBA" id="ARBA00022475"/>
    </source>
</evidence>
<dbReference type="NCBIfam" id="TIGR03592">
    <property type="entry name" value="yidC_oxa1_cterm"/>
    <property type="match status" value="1"/>
</dbReference>
<evidence type="ECO:0000256" key="11">
    <source>
        <dbReference type="ARBA" id="ARBA00033245"/>
    </source>
</evidence>
<evidence type="ECO:0000259" key="16">
    <source>
        <dbReference type="Pfam" id="PF14849"/>
    </source>
</evidence>
<feature type="region of interest" description="Disordered" evidence="14">
    <location>
        <begin position="34"/>
        <end position="64"/>
    </location>
</feature>
<evidence type="ECO:0000256" key="4">
    <source>
        <dbReference type="ARBA" id="ARBA00022448"/>
    </source>
</evidence>
<dbReference type="InterPro" id="IPR001708">
    <property type="entry name" value="YidC/ALB3/OXA1/COX18"/>
</dbReference>
<dbReference type="Gene3D" id="2.70.98.90">
    <property type="match status" value="1"/>
</dbReference>
<evidence type="ECO:0000313" key="18">
    <source>
        <dbReference type="Proteomes" id="UP001239909"/>
    </source>
</evidence>
<feature type="transmembrane region" description="Helical" evidence="13">
    <location>
        <begin position="382"/>
        <end position="402"/>
    </location>
</feature>
<feature type="transmembrane region" description="Helical" evidence="13">
    <location>
        <begin position="12"/>
        <end position="29"/>
    </location>
</feature>
<dbReference type="PANTHER" id="PTHR12428:SF65">
    <property type="entry name" value="CYTOCHROME C OXIDASE ASSEMBLY PROTEIN COX18, MITOCHONDRIAL"/>
    <property type="match status" value="1"/>
</dbReference>
<organism evidence="17 18">
    <name type="scientific">Paralimibaculum aggregatum</name>
    <dbReference type="NCBI Taxonomy" id="3036245"/>
    <lineage>
        <taxon>Bacteria</taxon>
        <taxon>Pseudomonadati</taxon>
        <taxon>Pseudomonadota</taxon>
        <taxon>Alphaproteobacteria</taxon>
        <taxon>Rhodobacterales</taxon>
        <taxon>Paracoccaceae</taxon>
        <taxon>Paralimibaculum</taxon>
    </lineage>
</organism>
<dbReference type="CDD" id="cd20070">
    <property type="entry name" value="5TM_YidC_Alb3"/>
    <property type="match status" value="1"/>
</dbReference>
<evidence type="ECO:0000313" key="17">
    <source>
        <dbReference type="EMBL" id="GMG80935.1"/>
    </source>
</evidence>
<dbReference type="InterPro" id="IPR028055">
    <property type="entry name" value="YidC/Oxa/ALB_C"/>
</dbReference>
<feature type="domain" description="Membrane insertase YidC N-terminal" evidence="16">
    <location>
        <begin position="79"/>
        <end position="371"/>
    </location>
</feature>
<protein>
    <recommendedName>
        <fullName evidence="3 13">Membrane protein insertase YidC</fullName>
    </recommendedName>
    <alternativeName>
        <fullName evidence="12 13">Foldase YidC</fullName>
    </alternativeName>
    <alternativeName>
        <fullName evidence="11 13">Membrane integrase YidC</fullName>
    </alternativeName>
    <alternativeName>
        <fullName evidence="13">Membrane protein YidC</fullName>
    </alternativeName>
</protein>
<dbReference type="InterPro" id="IPR028053">
    <property type="entry name" value="Membr_insert_YidC_N"/>
</dbReference>
<gene>
    <name evidence="13 17" type="primary">yidC</name>
    <name evidence="17" type="ORF">LNKW23_01470</name>
</gene>
<evidence type="ECO:0000256" key="2">
    <source>
        <dbReference type="ARBA" id="ARBA00010527"/>
    </source>
</evidence>
<keyword evidence="6 13" id="KW-0812">Transmembrane</keyword>
<dbReference type="HAMAP" id="MF_01810">
    <property type="entry name" value="YidC_type1"/>
    <property type="match status" value="1"/>
</dbReference>
<dbReference type="Proteomes" id="UP001239909">
    <property type="component" value="Unassembled WGS sequence"/>
</dbReference>
<dbReference type="Pfam" id="PF14849">
    <property type="entry name" value="YidC_periplas"/>
    <property type="match status" value="1"/>
</dbReference>
<evidence type="ECO:0000256" key="10">
    <source>
        <dbReference type="ARBA" id="ARBA00023186"/>
    </source>
</evidence>
<proteinExistence type="inferred from homology"/>
<keyword evidence="5 13" id="KW-1003">Cell membrane</keyword>
<dbReference type="InterPro" id="IPR038221">
    <property type="entry name" value="YidC_periplasmic_sf"/>
</dbReference>
<dbReference type="RefSeq" id="WP_285669558.1">
    <property type="nucleotide sequence ID" value="NZ_BSYI01000001.1"/>
</dbReference>
<dbReference type="EMBL" id="BSYI01000001">
    <property type="protein sequence ID" value="GMG80935.1"/>
    <property type="molecule type" value="Genomic_DNA"/>
</dbReference>
<dbReference type="PANTHER" id="PTHR12428">
    <property type="entry name" value="OXA1"/>
    <property type="match status" value="1"/>
</dbReference>
<dbReference type="NCBIfam" id="TIGR03593">
    <property type="entry name" value="yidC_nterm"/>
    <property type="match status" value="1"/>
</dbReference>
<dbReference type="PRINTS" id="PR01900">
    <property type="entry name" value="YIDCPROTEIN"/>
</dbReference>
<keyword evidence="18" id="KW-1185">Reference proteome</keyword>